<evidence type="ECO:0000313" key="8">
    <source>
        <dbReference type="EMBL" id="PRQ06598.1"/>
    </source>
</evidence>
<dbReference type="AlphaFoldDB" id="A0A2S9YND5"/>
<keyword evidence="8" id="KW-0560">Oxidoreductase</keyword>
<evidence type="ECO:0000256" key="1">
    <source>
        <dbReference type="ARBA" id="ARBA00022714"/>
    </source>
</evidence>
<comment type="caution">
    <text evidence="8">The sequence shown here is derived from an EMBL/GenBank/DDBJ whole genome shotgun (WGS) entry which is preliminary data.</text>
</comment>
<sequence>MSNWHEVTTVEELAQRRAMVFKRERYQLAIFHDGAQCHAVDNRCPHEGYPLSQGSVDDACVLTCNWHNWKFDLATGTNLYGGDDVRTYPVQVRDGAVWVDLSDPPIAELTAQILVGLRKAFDEQDDGWIARELARLVAAGLDPVAVAVPRAIEWCAPRLEWGTTHAFAATSDWIALYDRLGAEPGEGDAARTEARLVCASEAIDHLAFDALRQPEFVFAAPLAEGFDHDQLLEAIEREQEPRAVGLVRGGVAAGLGFAELERSFTHAALRHYAGFGHAMIYVVKTGELLQRLGPELADPLLSALTRYLVTSTREDLIPEFRSLADAIAAYPEHDGSTSHELGADWDAEVDALTGTSLKAMFRWIHEQARVRTPMQIWDALMRASARSMLCFDTRRSTATSVKVADNVGWLDFTHALTFGSAVRRQCSKYPELWGRGLLQMGCFVARNRAYLDTGIELEDWRVDDEDGFWAGVQDRLLDHGLPLPIFSAHLLKTSTAVALEADNVAAPTRALMLAALNRLLRSPIKQKHARRNVHQAMALIGL</sequence>
<evidence type="ECO:0000313" key="9">
    <source>
        <dbReference type="Proteomes" id="UP000238823"/>
    </source>
</evidence>
<organism evidence="8 9">
    <name type="scientific">Enhygromyxa salina</name>
    <dbReference type="NCBI Taxonomy" id="215803"/>
    <lineage>
        <taxon>Bacteria</taxon>
        <taxon>Pseudomonadati</taxon>
        <taxon>Myxococcota</taxon>
        <taxon>Polyangia</taxon>
        <taxon>Nannocystales</taxon>
        <taxon>Nannocystaceae</taxon>
        <taxon>Enhygromyxa</taxon>
    </lineage>
</organism>
<keyword evidence="8" id="KW-0223">Dioxygenase</keyword>
<evidence type="ECO:0000256" key="4">
    <source>
        <dbReference type="ARBA" id="ARBA00023014"/>
    </source>
</evidence>
<feature type="domain" description="Rieske" evidence="7">
    <location>
        <begin position="4"/>
        <end position="99"/>
    </location>
</feature>
<proteinExistence type="inferred from homology"/>
<reference evidence="8 9" key="1">
    <citation type="submission" date="2018-03" db="EMBL/GenBank/DDBJ databases">
        <title>Draft Genome Sequences of the Obligatory Marine Myxobacteria Enhygromyxa salina SWB007.</title>
        <authorList>
            <person name="Poehlein A."/>
            <person name="Moghaddam J.A."/>
            <person name="Harms H."/>
            <person name="Alanjari M."/>
            <person name="Koenig G.M."/>
            <person name="Daniel R."/>
            <person name="Schaeberle T.F."/>
        </authorList>
    </citation>
    <scope>NUCLEOTIDE SEQUENCE [LARGE SCALE GENOMIC DNA]</scope>
    <source>
        <strain evidence="8 9">SWB007</strain>
    </source>
</reference>
<dbReference type="Pfam" id="PF00355">
    <property type="entry name" value="Rieske"/>
    <property type="match status" value="1"/>
</dbReference>
<keyword evidence="1" id="KW-0001">2Fe-2S</keyword>
<gene>
    <name evidence="8" type="primary">hcaC</name>
    <name evidence="8" type="ORF">ENSA7_37010</name>
</gene>
<keyword evidence="4" id="KW-0411">Iron-sulfur</keyword>
<dbReference type="PANTHER" id="PTHR21496:SF0">
    <property type="entry name" value="RIESKE DOMAIN-CONTAINING PROTEIN"/>
    <property type="match status" value="1"/>
</dbReference>
<comment type="similarity">
    <text evidence="6">Belongs to the bacterial ring-hydroxylating dioxygenase ferredoxin component family.</text>
</comment>
<dbReference type="RefSeq" id="WP_106090674.1">
    <property type="nucleotide sequence ID" value="NZ_PVNL01000072.1"/>
</dbReference>
<dbReference type="GO" id="GO:0051537">
    <property type="term" value="F:2 iron, 2 sulfur cluster binding"/>
    <property type="evidence" value="ECO:0007669"/>
    <property type="project" value="UniProtKB-KW"/>
</dbReference>
<dbReference type="GO" id="GO:0051213">
    <property type="term" value="F:dioxygenase activity"/>
    <property type="evidence" value="ECO:0007669"/>
    <property type="project" value="UniProtKB-KW"/>
</dbReference>
<dbReference type="SUPFAM" id="SSF50022">
    <property type="entry name" value="ISP domain"/>
    <property type="match status" value="1"/>
</dbReference>
<accession>A0A2S9YND5</accession>
<dbReference type="GO" id="GO:0046872">
    <property type="term" value="F:metal ion binding"/>
    <property type="evidence" value="ECO:0007669"/>
    <property type="project" value="UniProtKB-KW"/>
</dbReference>
<dbReference type="Gene3D" id="2.102.10.10">
    <property type="entry name" value="Rieske [2Fe-2S] iron-sulphur domain"/>
    <property type="match status" value="1"/>
</dbReference>
<keyword evidence="2" id="KW-0479">Metal-binding</keyword>
<evidence type="ECO:0000256" key="6">
    <source>
        <dbReference type="ARBA" id="ARBA00038001"/>
    </source>
</evidence>
<keyword evidence="3" id="KW-0408">Iron</keyword>
<comment type="cofactor">
    <cofactor evidence="5">
        <name>[2Fe-2S] cluster</name>
        <dbReference type="ChEBI" id="CHEBI:190135"/>
    </cofactor>
</comment>
<dbReference type="PROSITE" id="PS51296">
    <property type="entry name" value="RIESKE"/>
    <property type="match status" value="1"/>
</dbReference>
<dbReference type="InterPro" id="IPR036922">
    <property type="entry name" value="Rieske_2Fe-2S_sf"/>
</dbReference>
<evidence type="ECO:0000256" key="3">
    <source>
        <dbReference type="ARBA" id="ARBA00023004"/>
    </source>
</evidence>
<protein>
    <submittedName>
        <fullName evidence="8">3-phenylpropionate/cinnamic acid dioxygenase ferredoxin subunit</fullName>
    </submittedName>
</protein>
<evidence type="ECO:0000256" key="2">
    <source>
        <dbReference type="ARBA" id="ARBA00022723"/>
    </source>
</evidence>
<dbReference type="PANTHER" id="PTHR21496">
    <property type="entry name" value="FERREDOXIN-RELATED"/>
    <property type="match status" value="1"/>
</dbReference>
<dbReference type="OrthoDB" id="9800167at2"/>
<dbReference type="EMBL" id="PVNL01000072">
    <property type="protein sequence ID" value="PRQ06598.1"/>
    <property type="molecule type" value="Genomic_DNA"/>
</dbReference>
<dbReference type="Proteomes" id="UP000238823">
    <property type="component" value="Unassembled WGS sequence"/>
</dbReference>
<evidence type="ECO:0000259" key="7">
    <source>
        <dbReference type="PROSITE" id="PS51296"/>
    </source>
</evidence>
<name>A0A2S9YND5_9BACT</name>
<dbReference type="InterPro" id="IPR017941">
    <property type="entry name" value="Rieske_2Fe-2S"/>
</dbReference>
<evidence type="ECO:0000256" key="5">
    <source>
        <dbReference type="ARBA" id="ARBA00034078"/>
    </source>
</evidence>